<feature type="compositionally biased region" description="Acidic residues" evidence="5">
    <location>
        <begin position="222"/>
        <end position="236"/>
    </location>
</feature>
<dbReference type="GO" id="GO:0000381">
    <property type="term" value="P:regulation of alternative mRNA splicing, via spliceosome"/>
    <property type="evidence" value="ECO:0007669"/>
    <property type="project" value="InterPro"/>
</dbReference>
<gene>
    <name evidence="7" type="primary">Nsrp1</name>
    <name evidence="7" type="ORF">AOXY_G25218</name>
</gene>
<dbReference type="Proteomes" id="UP001230051">
    <property type="component" value="Unassembled WGS sequence"/>
</dbReference>
<protein>
    <recommendedName>
        <fullName evidence="2">Nuclear speckle splicing regulatory protein 1</fullName>
    </recommendedName>
    <alternativeName>
        <fullName evidence="4">Coiled-coil domain-containing protein 55</fullName>
    </alternativeName>
</protein>
<feature type="compositionally biased region" description="Polar residues" evidence="5">
    <location>
        <begin position="207"/>
        <end position="219"/>
    </location>
</feature>
<comment type="similarity">
    <text evidence="1">Belongs to the NSRP1 family.</text>
</comment>
<feature type="domain" description="Nuclear speckle splicing regulatory protein 1 N-terminal" evidence="6">
    <location>
        <begin position="57"/>
        <end position="175"/>
    </location>
</feature>
<evidence type="ECO:0000256" key="3">
    <source>
        <dbReference type="ARBA" id="ARBA00023054"/>
    </source>
</evidence>
<comment type="caution">
    <text evidence="7">The sequence shown here is derived from an EMBL/GenBank/DDBJ whole genome shotgun (WGS) entry which is preliminary data.</text>
</comment>
<evidence type="ECO:0000256" key="4">
    <source>
        <dbReference type="ARBA" id="ARBA00030718"/>
    </source>
</evidence>
<feature type="compositionally biased region" description="Basic and acidic residues" evidence="5">
    <location>
        <begin position="297"/>
        <end position="382"/>
    </location>
</feature>
<dbReference type="InterPro" id="IPR042816">
    <property type="entry name" value="Nsrp1"/>
</dbReference>
<feature type="region of interest" description="Disordered" evidence="5">
    <location>
        <begin position="186"/>
        <end position="451"/>
    </location>
</feature>
<evidence type="ECO:0000313" key="7">
    <source>
        <dbReference type="EMBL" id="KAK1157517.1"/>
    </source>
</evidence>
<organism evidence="7 8">
    <name type="scientific">Acipenser oxyrinchus oxyrinchus</name>
    <dbReference type="NCBI Taxonomy" id="40147"/>
    <lineage>
        <taxon>Eukaryota</taxon>
        <taxon>Metazoa</taxon>
        <taxon>Chordata</taxon>
        <taxon>Craniata</taxon>
        <taxon>Vertebrata</taxon>
        <taxon>Euteleostomi</taxon>
        <taxon>Actinopterygii</taxon>
        <taxon>Chondrostei</taxon>
        <taxon>Acipenseriformes</taxon>
        <taxon>Acipenseridae</taxon>
        <taxon>Acipenser</taxon>
    </lineage>
</organism>
<evidence type="ECO:0000256" key="5">
    <source>
        <dbReference type="SAM" id="MobiDB-lite"/>
    </source>
</evidence>
<keyword evidence="8" id="KW-1185">Reference proteome</keyword>
<name>A0AAD8FZG7_ACIOX</name>
<dbReference type="InterPro" id="IPR018612">
    <property type="entry name" value="NSRP1_N"/>
</dbReference>
<dbReference type="Pfam" id="PF09745">
    <property type="entry name" value="NSRP1_N"/>
    <property type="match status" value="1"/>
</dbReference>
<feature type="region of interest" description="Disordered" evidence="5">
    <location>
        <begin position="113"/>
        <end position="139"/>
    </location>
</feature>
<dbReference type="AlphaFoldDB" id="A0AAD8FZG7"/>
<dbReference type="PANTHER" id="PTHR31938:SF4">
    <property type="entry name" value="NUCLEAR SPECKLE SPLICING REGULATORY PROTEIN 1"/>
    <property type="match status" value="1"/>
</dbReference>
<proteinExistence type="inferred from homology"/>
<keyword evidence="3" id="KW-0175">Coiled coil</keyword>
<feature type="compositionally biased region" description="Low complexity" evidence="5">
    <location>
        <begin position="243"/>
        <end position="252"/>
    </location>
</feature>
<dbReference type="EMBL" id="JAGXEW010000026">
    <property type="protein sequence ID" value="KAK1157517.1"/>
    <property type="molecule type" value="Genomic_DNA"/>
</dbReference>
<sequence length="451" mass="51775">MAAPTKQYGLILPKKAQLKTAVLQRPSVFGDDSDDETSVGESLQKEAVKKKMMKQTRLEMQKALEQDASVYEYDSVYEELQKKKEESSAKGLAGVDKKPKYIASLLRAVELRKKEQDRRNERKIQLEREAEGEQFQDKEAFVTSAYRSKLLETQEEEESERREAAIEAALDVKKQKDLSGFYRHLLNQSVGEEKLPDREKRGDPPVNESQSLRGHNPQDSQDKDDDCEIDSEGEEEQREKTKGGSSEASKAGAGRGSSGHPKRQYRQRSPSSESEEEMEKKERESEGQREKKHHKDRDRERGDRHSRSRKEEKEKERKRDRGDRDREDRHRGKEERDRREKDRRKEKDSRRAASPKEKGKLGEGERVKEKEERRSPAEEKRSRGGSSSSSSAVPGGGGKEAPETGGEQVEPSVNKFAKRSSEETVMSARDRYLARQMSRSAAKTYIEKEED</sequence>
<evidence type="ECO:0000256" key="1">
    <source>
        <dbReference type="ARBA" id="ARBA00010126"/>
    </source>
</evidence>
<reference evidence="7" key="1">
    <citation type="submission" date="2022-02" db="EMBL/GenBank/DDBJ databases">
        <title>Atlantic sturgeon de novo genome assembly.</title>
        <authorList>
            <person name="Stock M."/>
            <person name="Klopp C."/>
            <person name="Guiguen Y."/>
            <person name="Cabau C."/>
            <person name="Parinello H."/>
            <person name="Santidrian Yebra-Pimentel E."/>
            <person name="Kuhl H."/>
            <person name="Dirks R.P."/>
            <person name="Guessner J."/>
            <person name="Wuertz S."/>
            <person name="Du K."/>
            <person name="Schartl M."/>
        </authorList>
    </citation>
    <scope>NUCLEOTIDE SEQUENCE</scope>
    <source>
        <strain evidence="7">STURGEONOMICS-FGT-2020</strain>
        <tissue evidence="7">Whole blood</tissue>
    </source>
</reference>
<evidence type="ECO:0000256" key="2">
    <source>
        <dbReference type="ARBA" id="ARBA00020556"/>
    </source>
</evidence>
<evidence type="ECO:0000313" key="8">
    <source>
        <dbReference type="Proteomes" id="UP001230051"/>
    </source>
</evidence>
<feature type="compositionally biased region" description="Basic and acidic residues" evidence="5">
    <location>
        <begin position="191"/>
        <end position="203"/>
    </location>
</feature>
<accession>A0AAD8FZG7</accession>
<dbReference type="PANTHER" id="PTHR31938">
    <property type="entry name" value="NUCLEAR SPECKLE SPLICING REGULATORY PROTEIN 1"/>
    <property type="match status" value="1"/>
</dbReference>
<evidence type="ECO:0000259" key="6">
    <source>
        <dbReference type="Pfam" id="PF09745"/>
    </source>
</evidence>
<feature type="compositionally biased region" description="Low complexity" evidence="5">
    <location>
        <begin position="384"/>
        <end position="393"/>
    </location>
</feature>
<feature type="compositionally biased region" description="Basic and acidic residues" evidence="5">
    <location>
        <begin position="278"/>
        <end position="289"/>
    </location>
</feature>